<organism evidence="6 7">
    <name type="scientific">Durusdinium trenchii</name>
    <dbReference type="NCBI Taxonomy" id="1381693"/>
    <lineage>
        <taxon>Eukaryota</taxon>
        <taxon>Sar</taxon>
        <taxon>Alveolata</taxon>
        <taxon>Dinophyceae</taxon>
        <taxon>Suessiales</taxon>
        <taxon>Symbiodiniaceae</taxon>
        <taxon>Durusdinium</taxon>
    </lineage>
</organism>
<evidence type="ECO:0000256" key="3">
    <source>
        <dbReference type="SAM" id="SignalP"/>
    </source>
</evidence>
<evidence type="ECO:0000259" key="4">
    <source>
        <dbReference type="Pfam" id="PF02678"/>
    </source>
</evidence>
<gene>
    <name evidence="6" type="ORF">SCF082_LOCUS21436</name>
</gene>
<dbReference type="Pfam" id="PF02678">
    <property type="entry name" value="Pirin"/>
    <property type="match status" value="1"/>
</dbReference>
<reference evidence="6 7" key="1">
    <citation type="submission" date="2024-02" db="EMBL/GenBank/DDBJ databases">
        <authorList>
            <person name="Chen Y."/>
            <person name="Shah S."/>
            <person name="Dougan E. K."/>
            <person name="Thang M."/>
            <person name="Chan C."/>
        </authorList>
    </citation>
    <scope>NUCLEOTIDE SEQUENCE [LARGE SCALE GENOMIC DNA]</scope>
</reference>
<dbReference type="SUPFAM" id="SSF51182">
    <property type="entry name" value="RmlC-like cupins"/>
    <property type="match status" value="1"/>
</dbReference>
<dbReference type="Proteomes" id="UP001642464">
    <property type="component" value="Unassembled WGS sequence"/>
</dbReference>
<dbReference type="InterPro" id="IPR012093">
    <property type="entry name" value="Pirin"/>
</dbReference>
<dbReference type="InterPro" id="IPR014710">
    <property type="entry name" value="RmlC-like_jellyroll"/>
</dbReference>
<dbReference type="Pfam" id="PF05726">
    <property type="entry name" value="Pirin_C"/>
    <property type="match status" value="1"/>
</dbReference>
<proteinExistence type="inferred from homology"/>
<feature type="domain" description="Pirin N-terminal" evidence="4">
    <location>
        <begin position="124"/>
        <end position="205"/>
    </location>
</feature>
<keyword evidence="7" id="KW-1185">Reference proteome</keyword>
<protein>
    <submittedName>
        <fullName evidence="6">Pirin-1 (AtPirin1)</fullName>
    </submittedName>
</protein>
<dbReference type="EMBL" id="CAXAMM010015208">
    <property type="protein sequence ID" value="CAK9035754.1"/>
    <property type="molecule type" value="Genomic_DNA"/>
</dbReference>
<comment type="caution">
    <text evidence="6">The sequence shown here is derived from an EMBL/GenBank/DDBJ whole genome shotgun (WGS) entry which is preliminary data.</text>
</comment>
<feature type="domain" description="Pirin C-terminal" evidence="5">
    <location>
        <begin position="274"/>
        <end position="376"/>
    </location>
</feature>
<dbReference type="PANTHER" id="PTHR13903:SF8">
    <property type="entry name" value="PIRIN"/>
    <property type="match status" value="1"/>
</dbReference>
<dbReference type="Gene3D" id="2.60.120.10">
    <property type="entry name" value="Jelly Rolls"/>
    <property type="match status" value="2"/>
</dbReference>
<feature type="chain" id="PRO_5046335279" evidence="3">
    <location>
        <begin position="19"/>
        <end position="416"/>
    </location>
</feature>
<dbReference type="InterPro" id="IPR003829">
    <property type="entry name" value="Pirin_N_dom"/>
</dbReference>
<dbReference type="CDD" id="cd02909">
    <property type="entry name" value="cupin_pirin_N"/>
    <property type="match status" value="1"/>
</dbReference>
<dbReference type="InterPro" id="IPR008778">
    <property type="entry name" value="Pirin_C_dom"/>
</dbReference>
<sequence>MRLAVVAVVAVVVAAVVAAGVVAGLGAAATEAARGAERDAAERDSALECVEAEQLEEVEQPGRAEMAARRAVVKVTPAQNGPMSVVNPFLFCVYHKDQYPAAKDDSMQVPGVRGNGMDFNQSAPFRMYHGTKVAGFPAHPHRGFETVTATIEGVIDHADSLGNAGRYGMGDVQWMHAGEGIVHSEMFPLIHKEQENPTRFFQIWLNLPAADKMTTPDFTMNWAHEVAIWKDEADTAQVRVWSGDFKGVRAPLESFPAQSYAHDPANGVGIFFLELKAGATLEVDPAEFGAASKRCMYFVEGTKAEVGGKTIRRKPGEGTTIIDLNAAEPFTIKAEDACDFLILEGKPINEPVVQHGPFVMNTREEIHQAFVAYQAKSVDGFKGFPWDSDGPVFERTKGRFALLNKEETTPPDADIL</sequence>
<evidence type="ECO:0000313" key="6">
    <source>
        <dbReference type="EMBL" id="CAK9035754.1"/>
    </source>
</evidence>
<evidence type="ECO:0000256" key="1">
    <source>
        <dbReference type="ARBA" id="ARBA00008416"/>
    </source>
</evidence>
<accession>A0ABP0LC99</accession>
<dbReference type="InterPro" id="IPR011051">
    <property type="entry name" value="RmlC_Cupin_sf"/>
</dbReference>
<name>A0ABP0LC99_9DINO</name>
<feature type="signal peptide" evidence="3">
    <location>
        <begin position="1"/>
        <end position="18"/>
    </location>
</feature>
<evidence type="ECO:0000256" key="2">
    <source>
        <dbReference type="RuleBase" id="RU003457"/>
    </source>
</evidence>
<dbReference type="PANTHER" id="PTHR13903">
    <property type="entry name" value="PIRIN-RELATED"/>
    <property type="match status" value="1"/>
</dbReference>
<keyword evidence="3" id="KW-0732">Signal</keyword>
<comment type="similarity">
    <text evidence="1 2">Belongs to the pirin family.</text>
</comment>
<evidence type="ECO:0000313" key="7">
    <source>
        <dbReference type="Proteomes" id="UP001642464"/>
    </source>
</evidence>
<evidence type="ECO:0000259" key="5">
    <source>
        <dbReference type="Pfam" id="PF05726"/>
    </source>
</evidence>